<feature type="domain" description="ABC transmembrane type-1" evidence="10">
    <location>
        <begin position="75"/>
        <end position="266"/>
    </location>
</feature>
<evidence type="ECO:0000256" key="2">
    <source>
        <dbReference type="ARBA" id="ARBA00009047"/>
    </source>
</evidence>
<evidence type="ECO:0000256" key="7">
    <source>
        <dbReference type="ARBA" id="ARBA00022989"/>
    </source>
</evidence>
<keyword evidence="7 9" id="KW-1133">Transmembrane helix</keyword>
<dbReference type="GO" id="GO:0005886">
    <property type="term" value="C:plasma membrane"/>
    <property type="evidence" value="ECO:0007669"/>
    <property type="project" value="UniProtKB-SubCell"/>
</dbReference>
<evidence type="ECO:0000256" key="8">
    <source>
        <dbReference type="ARBA" id="ARBA00023136"/>
    </source>
</evidence>
<feature type="transmembrane region" description="Helical" evidence="9">
    <location>
        <begin position="245"/>
        <end position="266"/>
    </location>
</feature>
<reference evidence="11" key="1">
    <citation type="submission" date="2020-05" db="EMBL/GenBank/DDBJ databases">
        <authorList>
            <person name="Chiriac C."/>
            <person name="Salcher M."/>
            <person name="Ghai R."/>
            <person name="Kavagutti S V."/>
        </authorList>
    </citation>
    <scope>NUCLEOTIDE SEQUENCE</scope>
</reference>
<feature type="transmembrane region" description="Helical" evidence="9">
    <location>
        <begin position="112"/>
        <end position="132"/>
    </location>
</feature>
<keyword evidence="4" id="KW-1003">Cell membrane</keyword>
<evidence type="ECO:0000313" key="11">
    <source>
        <dbReference type="EMBL" id="CAB5061161.1"/>
    </source>
</evidence>
<evidence type="ECO:0000256" key="4">
    <source>
        <dbReference type="ARBA" id="ARBA00022475"/>
    </source>
</evidence>
<keyword evidence="6 9" id="KW-0812">Transmembrane</keyword>
<dbReference type="InterPro" id="IPR050901">
    <property type="entry name" value="BP-dep_ABC_trans_perm"/>
</dbReference>
<dbReference type="AlphaFoldDB" id="A0A6J7U5U6"/>
<evidence type="ECO:0000256" key="3">
    <source>
        <dbReference type="ARBA" id="ARBA00022448"/>
    </source>
</evidence>
<sequence>MAVSGKSKFSLSSVLTNIAVVSLIIFATFPMIWTAYTSFRVEMDIIKHPYSLMFSDLSLDAYRKIWKGTDFPALLQNSVVTSLMTMVMSLTLGTLAGYALSRAVFRGKSGVLLVYLLVRVVPGVLLLIPIYLLMQRLNLLDTRFGLALAYTTFTVPAAVWLMKGFFDSLPVDLENAARIDGCSRMGALWRIVLPLVIPGMAATGTLVAIEAWNDVLFALMITSTNEARTWPVGMKLLIGEFQLPWAQLTATAMLSLIPVLIGFSFVGKKMVAGLTAGGVKE</sequence>
<evidence type="ECO:0000256" key="1">
    <source>
        <dbReference type="ARBA" id="ARBA00004651"/>
    </source>
</evidence>
<dbReference type="Gene3D" id="1.10.3720.10">
    <property type="entry name" value="MetI-like"/>
    <property type="match status" value="1"/>
</dbReference>
<feature type="transmembrane region" description="Helical" evidence="9">
    <location>
        <begin position="79"/>
        <end position="100"/>
    </location>
</feature>
<dbReference type="SUPFAM" id="SSF161098">
    <property type="entry name" value="MetI-like"/>
    <property type="match status" value="1"/>
</dbReference>
<dbReference type="PROSITE" id="PS50928">
    <property type="entry name" value="ABC_TM1"/>
    <property type="match status" value="1"/>
</dbReference>
<keyword evidence="5" id="KW-0762">Sugar transport</keyword>
<name>A0A6J7U5U6_9ZZZZ</name>
<feature type="transmembrane region" description="Helical" evidence="9">
    <location>
        <begin position="187"/>
        <end position="209"/>
    </location>
</feature>
<gene>
    <name evidence="11" type="ORF">UFOPK4366_00340</name>
</gene>
<comment type="similarity">
    <text evidence="2">Belongs to the binding-protein-dependent transport system permease family. MalFG subfamily.</text>
</comment>
<protein>
    <submittedName>
        <fullName evidence="11">Unannotated protein</fullName>
    </submittedName>
</protein>
<dbReference type="EMBL" id="CAFBQS010000040">
    <property type="protein sequence ID" value="CAB5061161.1"/>
    <property type="molecule type" value="Genomic_DNA"/>
</dbReference>
<proteinExistence type="inferred from homology"/>
<dbReference type="PANTHER" id="PTHR32243:SF50">
    <property type="entry name" value="MALTOSE_MALTODEXTRIN TRANSPORT SYSTEM PERMEASE PROTEIN MALG"/>
    <property type="match status" value="1"/>
</dbReference>
<dbReference type="Pfam" id="PF00528">
    <property type="entry name" value="BPD_transp_1"/>
    <property type="match status" value="1"/>
</dbReference>
<feature type="transmembrane region" description="Helical" evidence="9">
    <location>
        <begin position="12"/>
        <end position="33"/>
    </location>
</feature>
<dbReference type="InterPro" id="IPR000515">
    <property type="entry name" value="MetI-like"/>
</dbReference>
<comment type="subcellular location">
    <subcellularLocation>
        <location evidence="1">Cell membrane</location>
        <topology evidence="1">Multi-pass membrane protein</topology>
    </subcellularLocation>
</comment>
<organism evidence="11">
    <name type="scientific">freshwater metagenome</name>
    <dbReference type="NCBI Taxonomy" id="449393"/>
    <lineage>
        <taxon>unclassified sequences</taxon>
        <taxon>metagenomes</taxon>
        <taxon>ecological metagenomes</taxon>
    </lineage>
</organism>
<dbReference type="InterPro" id="IPR035906">
    <property type="entry name" value="MetI-like_sf"/>
</dbReference>
<evidence type="ECO:0000256" key="5">
    <source>
        <dbReference type="ARBA" id="ARBA00022597"/>
    </source>
</evidence>
<feature type="transmembrane region" description="Helical" evidence="9">
    <location>
        <begin position="144"/>
        <end position="166"/>
    </location>
</feature>
<evidence type="ECO:0000256" key="9">
    <source>
        <dbReference type="SAM" id="Phobius"/>
    </source>
</evidence>
<dbReference type="GO" id="GO:0055085">
    <property type="term" value="P:transmembrane transport"/>
    <property type="evidence" value="ECO:0007669"/>
    <property type="project" value="InterPro"/>
</dbReference>
<accession>A0A6J7U5U6</accession>
<keyword evidence="3" id="KW-0813">Transport</keyword>
<keyword evidence="8 9" id="KW-0472">Membrane</keyword>
<evidence type="ECO:0000259" key="10">
    <source>
        <dbReference type="PROSITE" id="PS50928"/>
    </source>
</evidence>
<evidence type="ECO:0000256" key="6">
    <source>
        <dbReference type="ARBA" id="ARBA00022692"/>
    </source>
</evidence>
<dbReference type="PANTHER" id="PTHR32243">
    <property type="entry name" value="MALTOSE TRANSPORT SYSTEM PERMEASE-RELATED"/>
    <property type="match status" value="1"/>
</dbReference>
<dbReference type="CDD" id="cd06261">
    <property type="entry name" value="TM_PBP2"/>
    <property type="match status" value="1"/>
</dbReference>